<protein>
    <submittedName>
        <fullName evidence="2">Uncharacterized protein</fullName>
    </submittedName>
</protein>
<dbReference type="STRING" id="659018.ABB34_06860"/>
<name>A0A0R0DWF6_9GAMM</name>
<gene>
    <name evidence="2" type="ORF">ABB34_06860</name>
</gene>
<proteinExistence type="predicted"/>
<feature type="transmembrane region" description="Helical" evidence="1">
    <location>
        <begin position="29"/>
        <end position="50"/>
    </location>
</feature>
<keyword evidence="1" id="KW-0812">Transmembrane</keyword>
<accession>A0A0R0DWF6</accession>
<evidence type="ECO:0000313" key="2">
    <source>
        <dbReference type="EMBL" id="KRG86064.1"/>
    </source>
</evidence>
<feature type="transmembrane region" description="Helical" evidence="1">
    <location>
        <begin position="62"/>
        <end position="84"/>
    </location>
</feature>
<evidence type="ECO:0000313" key="3">
    <source>
        <dbReference type="Proteomes" id="UP000050940"/>
    </source>
</evidence>
<reference evidence="2 3" key="1">
    <citation type="submission" date="2015-05" db="EMBL/GenBank/DDBJ databases">
        <title>Genome sequencing and analysis of members of genus Stenotrophomonas.</title>
        <authorList>
            <person name="Patil P.P."/>
            <person name="Midha S."/>
            <person name="Patil P.B."/>
        </authorList>
    </citation>
    <scope>NUCLEOTIDE SEQUENCE [LARGE SCALE GENOMIC DNA]</scope>
    <source>
        <strain evidence="2 3">JCM 16244</strain>
    </source>
</reference>
<dbReference type="EMBL" id="LDJP01000037">
    <property type="protein sequence ID" value="KRG86064.1"/>
    <property type="molecule type" value="Genomic_DNA"/>
</dbReference>
<evidence type="ECO:0000256" key="1">
    <source>
        <dbReference type="SAM" id="Phobius"/>
    </source>
</evidence>
<comment type="caution">
    <text evidence="2">The sequence shown here is derived from an EMBL/GenBank/DDBJ whole genome shotgun (WGS) entry which is preliminary data.</text>
</comment>
<keyword evidence="1" id="KW-1133">Transmembrane helix</keyword>
<dbReference type="PATRIC" id="fig|659018.3.peg.1300"/>
<dbReference type="AlphaFoldDB" id="A0A0R0DWF6"/>
<dbReference type="Proteomes" id="UP000050940">
    <property type="component" value="Unassembled WGS sequence"/>
</dbReference>
<sequence>MGDFFFFRLILDYLHEQISAFGVELLARVMRWVGAMALTLMTLWVLIQGFRIVTGRSRDSMMVLVTNMARAALIVGVTTSMAMFGRDLHGFLINDVKSEISHVGVPLYGRRAVHQIPFGLLRACIHKLLNGVRDSVSHFYFPQSEVDIAHEIHPMPCFAPSDRL</sequence>
<keyword evidence="1" id="KW-0472">Membrane</keyword>
<keyword evidence="3" id="KW-1185">Reference proteome</keyword>
<organism evidence="2 3">
    <name type="scientific">Stenotrophomonas daejeonensis</name>
    <dbReference type="NCBI Taxonomy" id="659018"/>
    <lineage>
        <taxon>Bacteria</taxon>
        <taxon>Pseudomonadati</taxon>
        <taxon>Pseudomonadota</taxon>
        <taxon>Gammaproteobacteria</taxon>
        <taxon>Lysobacterales</taxon>
        <taxon>Lysobacteraceae</taxon>
        <taxon>Stenotrophomonas</taxon>
    </lineage>
</organism>